<protein>
    <submittedName>
        <fullName evidence="1">Uncharacterized protein</fullName>
    </submittedName>
</protein>
<dbReference type="EMBL" id="BSNF01000008">
    <property type="protein sequence ID" value="GLQ07133.1"/>
    <property type="molecule type" value="Genomic_DNA"/>
</dbReference>
<evidence type="ECO:0000313" key="2">
    <source>
        <dbReference type="Proteomes" id="UP001161409"/>
    </source>
</evidence>
<name>A0ABQ5U5J5_9PROT</name>
<evidence type="ECO:0000313" key="1">
    <source>
        <dbReference type="EMBL" id="GLQ07133.1"/>
    </source>
</evidence>
<accession>A0ABQ5U5J5</accession>
<proteinExistence type="predicted"/>
<comment type="caution">
    <text evidence="1">The sequence shown here is derived from an EMBL/GenBank/DDBJ whole genome shotgun (WGS) entry which is preliminary data.</text>
</comment>
<sequence length="52" mass="6009">MKITDPPPPKSQPKVIFIIVKKTERMQAIQIKSYLIQVFDINSIDTLRLLKA</sequence>
<keyword evidence="2" id="KW-1185">Reference proteome</keyword>
<reference evidence="1" key="1">
    <citation type="journal article" date="2014" name="Int. J. Syst. Evol. Microbiol.">
        <title>Complete genome of a new Firmicutes species belonging to the dominant human colonic microbiota ('Ruminococcus bicirculans') reveals two chromosomes and a selective capacity to utilize plant glucans.</title>
        <authorList>
            <consortium name="NISC Comparative Sequencing Program"/>
            <person name="Wegmann U."/>
            <person name="Louis P."/>
            <person name="Goesmann A."/>
            <person name="Henrissat B."/>
            <person name="Duncan S.H."/>
            <person name="Flint H.J."/>
        </authorList>
    </citation>
    <scope>NUCLEOTIDE SEQUENCE</scope>
    <source>
        <strain evidence="1">NBRC 103408</strain>
    </source>
</reference>
<dbReference type="Proteomes" id="UP001161409">
    <property type="component" value="Unassembled WGS sequence"/>
</dbReference>
<organism evidence="1 2">
    <name type="scientific">Sneathiella chinensis</name>
    <dbReference type="NCBI Taxonomy" id="349750"/>
    <lineage>
        <taxon>Bacteria</taxon>
        <taxon>Pseudomonadati</taxon>
        <taxon>Pseudomonadota</taxon>
        <taxon>Alphaproteobacteria</taxon>
        <taxon>Sneathiellales</taxon>
        <taxon>Sneathiellaceae</taxon>
        <taxon>Sneathiella</taxon>
    </lineage>
</organism>
<gene>
    <name evidence="1" type="ORF">GCM10007924_23540</name>
</gene>
<reference evidence="1" key="2">
    <citation type="submission" date="2023-01" db="EMBL/GenBank/DDBJ databases">
        <title>Draft genome sequence of Sneathiella chinensis strain NBRC 103408.</title>
        <authorList>
            <person name="Sun Q."/>
            <person name="Mori K."/>
        </authorList>
    </citation>
    <scope>NUCLEOTIDE SEQUENCE</scope>
    <source>
        <strain evidence="1">NBRC 103408</strain>
    </source>
</reference>